<comment type="caution">
    <text evidence="2">The sequence shown here is derived from an EMBL/GenBank/DDBJ whole genome shotgun (WGS) entry which is preliminary data.</text>
</comment>
<gene>
    <name evidence="2" type="ORF">J2Z79_000016</name>
</gene>
<keyword evidence="3" id="KW-1185">Reference proteome</keyword>
<protein>
    <submittedName>
        <fullName evidence="2">Uncharacterized protein</fullName>
    </submittedName>
</protein>
<sequence>MSRWERALPLLAAFAMGFAVAIWLLPVMAGPTVQRLRLERDAALAQVEALEAEVAKLEAAERKRPVVCQIARARAEIHGPDERVGLEAARRIQKELAAEQIGRQLENVSPLILYGRYNGRLMEIDGVVYQLGVQALMIGPDLVLLGRLEPVDREAQTEGT</sequence>
<evidence type="ECO:0000313" key="2">
    <source>
        <dbReference type="EMBL" id="MBP2016643.1"/>
    </source>
</evidence>
<organism evidence="2 3">
    <name type="scientific">Symbiobacterium terraclitae</name>
    <dbReference type="NCBI Taxonomy" id="557451"/>
    <lineage>
        <taxon>Bacteria</taxon>
        <taxon>Bacillati</taxon>
        <taxon>Bacillota</taxon>
        <taxon>Clostridia</taxon>
        <taxon>Eubacteriales</taxon>
        <taxon>Symbiobacteriaceae</taxon>
        <taxon>Symbiobacterium</taxon>
    </lineage>
</organism>
<evidence type="ECO:0000313" key="3">
    <source>
        <dbReference type="Proteomes" id="UP001519289"/>
    </source>
</evidence>
<evidence type="ECO:0000256" key="1">
    <source>
        <dbReference type="SAM" id="Coils"/>
    </source>
</evidence>
<dbReference type="Proteomes" id="UP001519289">
    <property type="component" value="Unassembled WGS sequence"/>
</dbReference>
<proteinExistence type="predicted"/>
<keyword evidence="1" id="KW-0175">Coiled coil</keyword>
<feature type="coiled-coil region" evidence="1">
    <location>
        <begin position="33"/>
        <end position="60"/>
    </location>
</feature>
<name>A0ABS4JM76_9FIRM</name>
<accession>A0ABS4JM76</accession>
<dbReference type="RefSeq" id="WP_209464810.1">
    <property type="nucleotide sequence ID" value="NZ_JAGGLG010000001.1"/>
</dbReference>
<dbReference type="EMBL" id="JAGGLG010000001">
    <property type="protein sequence ID" value="MBP2016643.1"/>
    <property type="molecule type" value="Genomic_DNA"/>
</dbReference>
<reference evidence="2 3" key="1">
    <citation type="submission" date="2021-03" db="EMBL/GenBank/DDBJ databases">
        <title>Genomic Encyclopedia of Type Strains, Phase IV (KMG-IV): sequencing the most valuable type-strain genomes for metagenomic binning, comparative biology and taxonomic classification.</title>
        <authorList>
            <person name="Goeker M."/>
        </authorList>
    </citation>
    <scope>NUCLEOTIDE SEQUENCE [LARGE SCALE GENOMIC DNA]</scope>
    <source>
        <strain evidence="2 3">DSM 27138</strain>
    </source>
</reference>